<dbReference type="Gene3D" id="3.60.21.70">
    <property type="entry name" value="PhoD-like phosphatase"/>
    <property type="match status" value="1"/>
</dbReference>
<evidence type="ECO:0000313" key="2">
    <source>
        <dbReference type="Proteomes" id="UP000321062"/>
    </source>
</evidence>
<proteinExistence type="predicted"/>
<dbReference type="SUPFAM" id="SSF56300">
    <property type="entry name" value="Metallo-dependent phosphatases"/>
    <property type="match status" value="1"/>
</dbReference>
<dbReference type="Gene3D" id="2.60.40.380">
    <property type="entry name" value="Purple acid phosphatase-like, N-terminal"/>
    <property type="match status" value="1"/>
</dbReference>
<dbReference type="EMBL" id="CP041690">
    <property type="protein sequence ID" value="QEE20182.1"/>
    <property type="molecule type" value="Genomic_DNA"/>
</dbReference>
<dbReference type="InterPro" id="IPR038607">
    <property type="entry name" value="PhoD-like_sf"/>
</dbReference>
<sequence>MGSINRRQAIGAGLAAVAAWPLLARAGEAPGAPTFALGVASGCPRPDSVVLWTRLIFPEAPSDPFSFAPVVEAPRGPVEIDWVIALDRELTRIVQSGRYETVGDFAHSAHIEVTGLEAGMTYYYRFATATVASAVGRTRTAPPAGSMEPVTFAYASCQHFEQGFYAAYRDMAGRDLDFVLHLGDYIYESSSGAGRVRSHDGPIPTTLGEFRARHATYKSDANLQSAHAAFAWLLIWDDHEVVNNYYSDAAPTAPQAEAFLARRRAAYQAWYEHMPVPPHIEPGFDNLTIRDYYSFGSLLDLALLDARQYRTHVAQSLAEAADPDRTMLGPDQEEWLARRLSVAQARWTMIAQPTLLSERVSGSGKEADILDGWDGYQAARRRLLGMVDAAGVSNPVFVGGDVHTFYAAELPRDFLEPAPGNLAVEFTVGSITSNGPSAKATAAALAGNSHIKFAEGQQHGYAIARVSATRLETQFLAVSDRADPDATTFNLASFAVADGEPALITTGPHTS</sequence>
<dbReference type="RefSeq" id="WP_147655720.1">
    <property type="nucleotide sequence ID" value="NZ_BMFM01000001.1"/>
</dbReference>
<protein>
    <submittedName>
        <fullName evidence="1">Alkaline phosphatase</fullName>
    </submittedName>
</protein>
<dbReference type="PANTHER" id="PTHR43606">
    <property type="entry name" value="PHOSPHATASE, PUTATIVE (AFU_ORTHOLOGUE AFUA_6G08710)-RELATED"/>
    <property type="match status" value="1"/>
</dbReference>
<evidence type="ECO:0000313" key="1">
    <source>
        <dbReference type="EMBL" id="QEE20182.1"/>
    </source>
</evidence>
<dbReference type="KEGG" id="yti:FNA67_08330"/>
<keyword evidence="2" id="KW-1185">Reference proteome</keyword>
<dbReference type="InterPro" id="IPR052900">
    <property type="entry name" value="Phospholipid_Metab_Enz"/>
</dbReference>
<organism evidence="1 2">
    <name type="scientific">Paradevosia tibetensis</name>
    <dbReference type="NCBI Taxonomy" id="1447062"/>
    <lineage>
        <taxon>Bacteria</taxon>
        <taxon>Pseudomonadati</taxon>
        <taxon>Pseudomonadota</taxon>
        <taxon>Alphaproteobacteria</taxon>
        <taxon>Hyphomicrobiales</taxon>
        <taxon>Devosiaceae</taxon>
        <taxon>Paradevosia</taxon>
    </lineage>
</organism>
<dbReference type="Pfam" id="PF16655">
    <property type="entry name" value="PhoD_N"/>
    <property type="match status" value="1"/>
</dbReference>
<dbReference type="Pfam" id="PF09423">
    <property type="entry name" value="PhoD"/>
    <property type="match status" value="1"/>
</dbReference>
<accession>A0A5B9DMG3</accession>
<dbReference type="Proteomes" id="UP000321062">
    <property type="component" value="Chromosome"/>
</dbReference>
<dbReference type="InterPro" id="IPR029052">
    <property type="entry name" value="Metallo-depent_PP-like"/>
</dbReference>
<dbReference type="InterPro" id="IPR032093">
    <property type="entry name" value="PhoD_N"/>
</dbReference>
<name>A0A5B9DMG3_9HYPH</name>
<dbReference type="OrthoDB" id="327733at2"/>
<dbReference type="CDD" id="cd07389">
    <property type="entry name" value="MPP_PhoD"/>
    <property type="match status" value="1"/>
</dbReference>
<gene>
    <name evidence="1" type="ORF">FNA67_08330</name>
</gene>
<reference evidence="1 2" key="1">
    <citation type="journal article" date="2015" name="Int. J. Syst. Evol. Microbiol.">
        <title>Youhaiella tibetensis gen. nov., sp. nov., isolated from subsurface sediment.</title>
        <authorList>
            <person name="Wang Y.X."/>
            <person name="Huang F.Q."/>
            <person name="Nogi Y."/>
            <person name="Pang S.J."/>
            <person name="Wang P.K."/>
            <person name="Lv J."/>
        </authorList>
    </citation>
    <scope>NUCLEOTIDE SEQUENCE [LARGE SCALE GENOMIC DNA]</scope>
    <source>
        <strain evidence="2">fig4</strain>
    </source>
</reference>
<dbReference type="PANTHER" id="PTHR43606:SF2">
    <property type="entry name" value="ALKALINE PHOSPHATASE FAMILY PROTEIN (AFU_ORTHOLOGUE AFUA_5G03860)"/>
    <property type="match status" value="1"/>
</dbReference>
<dbReference type="InterPro" id="IPR018946">
    <property type="entry name" value="PhoD-like_MPP"/>
</dbReference>
<dbReference type="AlphaFoldDB" id="A0A5B9DMG3"/>